<evidence type="ECO:0000313" key="9">
    <source>
        <dbReference type="Proteomes" id="UP000494206"/>
    </source>
</evidence>
<keyword evidence="2" id="KW-0963">Cytoplasm</keyword>
<evidence type="ECO:0000256" key="6">
    <source>
        <dbReference type="ARBA" id="ARBA00038411"/>
    </source>
</evidence>
<name>A0A8S1F7M9_9PELO</name>
<keyword evidence="4" id="KW-0206">Cytoskeleton</keyword>
<accession>A0A8S1F7M9</accession>
<evidence type="ECO:0000256" key="7">
    <source>
        <dbReference type="ARBA" id="ARBA00039272"/>
    </source>
</evidence>
<dbReference type="GO" id="GO:0060271">
    <property type="term" value="P:cilium assembly"/>
    <property type="evidence" value="ECO:0007669"/>
    <property type="project" value="TreeGrafter"/>
</dbReference>
<reference evidence="8 9" key="1">
    <citation type="submission" date="2020-04" db="EMBL/GenBank/DDBJ databases">
        <authorList>
            <person name="Laetsch R D."/>
            <person name="Stevens L."/>
            <person name="Kumar S."/>
            <person name="Blaxter L. M."/>
        </authorList>
    </citation>
    <scope>NUCLEOTIDE SEQUENCE [LARGE SCALE GENOMIC DNA]</scope>
</reference>
<evidence type="ECO:0000256" key="1">
    <source>
        <dbReference type="ARBA" id="ARBA00004120"/>
    </source>
</evidence>
<dbReference type="PANTHER" id="PTHR12968:SF2">
    <property type="entry name" value="B9 DOMAIN-CONTAINING PROTEIN 2"/>
    <property type="match status" value="1"/>
</dbReference>
<dbReference type="PANTHER" id="PTHR12968">
    <property type="entry name" value="B9 DOMAIN-CONTAINING"/>
    <property type="match status" value="1"/>
</dbReference>
<organism evidence="8 9">
    <name type="scientific">Caenorhabditis bovis</name>
    <dbReference type="NCBI Taxonomy" id="2654633"/>
    <lineage>
        <taxon>Eukaryota</taxon>
        <taxon>Metazoa</taxon>
        <taxon>Ecdysozoa</taxon>
        <taxon>Nematoda</taxon>
        <taxon>Chromadorea</taxon>
        <taxon>Rhabditida</taxon>
        <taxon>Rhabditina</taxon>
        <taxon>Rhabditomorpha</taxon>
        <taxon>Rhabditoidea</taxon>
        <taxon>Rhabditidae</taxon>
        <taxon>Peloderinae</taxon>
        <taxon>Caenorhabditis</taxon>
    </lineage>
</organism>
<dbReference type="GO" id="GO:0036038">
    <property type="term" value="C:MKS complex"/>
    <property type="evidence" value="ECO:0007669"/>
    <property type="project" value="TreeGrafter"/>
</dbReference>
<dbReference type="PROSITE" id="PS51381">
    <property type="entry name" value="C2_B9"/>
    <property type="match status" value="1"/>
</dbReference>
<keyword evidence="9" id="KW-1185">Reference proteome</keyword>
<comment type="caution">
    <text evidence="8">The sequence shown here is derived from an EMBL/GenBank/DDBJ whole genome shotgun (WGS) entry which is preliminary data.</text>
</comment>
<evidence type="ECO:0000256" key="2">
    <source>
        <dbReference type="ARBA" id="ARBA00022490"/>
    </source>
</evidence>
<dbReference type="InterPro" id="IPR010796">
    <property type="entry name" value="C2_B9-type_dom"/>
</dbReference>
<evidence type="ECO:0000256" key="4">
    <source>
        <dbReference type="ARBA" id="ARBA00023212"/>
    </source>
</evidence>
<comment type="similarity">
    <text evidence="6">Belongs to the B9D family.</text>
</comment>
<dbReference type="EMBL" id="CADEPM010000009">
    <property type="protein sequence ID" value="CAB3409858.1"/>
    <property type="molecule type" value="Genomic_DNA"/>
</dbReference>
<dbReference type="Proteomes" id="UP000494206">
    <property type="component" value="Unassembled WGS sequence"/>
</dbReference>
<sequence length="175" mass="19570">MAELFISGQIEGASGFLDNQVSVRWHVSHGGGWRVIAGESEGQTQTDCPRTFEEAHFSHPIDLHLATSTIQGWPKLILQVWHLDNYGRQEIAGYGTMMLPTSSGAHRLECGCWRPKGNWRQEMMQKYIGGGMQLANLSILEDPTERAKIATVSTGTVYFELNVITKNFQRYGIVS</sequence>
<proteinExistence type="inferred from homology"/>
<evidence type="ECO:0000313" key="8">
    <source>
        <dbReference type="EMBL" id="CAB3409858.1"/>
    </source>
</evidence>
<keyword evidence="5" id="KW-0966">Cell projection</keyword>
<dbReference type="Pfam" id="PF07162">
    <property type="entry name" value="B9-C2"/>
    <property type="match status" value="1"/>
</dbReference>
<dbReference type="OrthoDB" id="184109at2759"/>
<dbReference type="AlphaFoldDB" id="A0A8S1F7M9"/>
<comment type="subcellular location">
    <subcellularLocation>
        <location evidence="1">Cytoplasm</location>
        <location evidence="1">Cytoskeleton</location>
        <location evidence="1">Cilium basal body</location>
    </subcellularLocation>
</comment>
<keyword evidence="3" id="KW-0970">Cilium biogenesis/degradation</keyword>
<evidence type="ECO:0000256" key="5">
    <source>
        <dbReference type="ARBA" id="ARBA00023273"/>
    </source>
</evidence>
<gene>
    <name evidence="8" type="ORF">CBOVIS_LOCUS11457</name>
</gene>
<evidence type="ECO:0000256" key="3">
    <source>
        <dbReference type="ARBA" id="ARBA00022794"/>
    </source>
</evidence>
<protein>
    <recommendedName>
        <fullName evidence="7">B9 domain-containing protein 2</fullName>
    </recommendedName>
</protein>